<reference evidence="3" key="1">
    <citation type="journal article" date="2020" name="Stud. Mycol.">
        <title>101 Dothideomycetes genomes: a test case for predicting lifestyles and emergence of pathogens.</title>
        <authorList>
            <person name="Haridas S."/>
            <person name="Albert R."/>
            <person name="Binder M."/>
            <person name="Bloem J."/>
            <person name="Labutti K."/>
            <person name="Salamov A."/>
            <person name="Andreopoulos B."/>
            <person name="Baker S."/>
            <person name="Barry K."/>
            <person name="Bills G."/>
            <person name="Bluhm B."/>
            <person name="Cannon C."/>
            <person name="Castanera R."/>
            <person name="Culley D."/>
            <person name="Daum C."/>
            <person name="Ezra D."/>
            <person name="Gonzalez J."/>
            <person name="Henrissat B."/>
            <person name="Kuo A."/>
            <person name="Liang C."/>
            <person name="Lipzen A."/>
            <person name="Lutzoni F."/>
            <person name="Magnuson J."/>
            <person name="Mondo S."/>
            <person name="Nolan M."/>
            <person name="Ohm R."/>
            <person name="Pangilinan J."/>
            <person name="Park H.-J."/>
            <person name="Ramirez L."/>
            <person name="Alfaro M."/>
            <person name="Sun H."/>
            <person name="Tritt A."/>
            <person name="Yoshinaga Y."/>
            <person name="Zwiers L.-H."/>
            <person name="Turgeon B."/>
            <person name="Goodwin S."/>
            <person name="Spatafora J."/>
            <person name="Crous P."/>
            <person name="Grigoriev I."/>
        </authorList>
    </citation>
    <scope>NUCLEOTIDE SEQUENCE</scope>
    <source>
        <strain evidence="3">Tuck. ex Michener</strain>
    </source>
</reference>
<dbReference type="AlphaFoldDB" id="A0A6A6GTF9"/>
<dbReference type="PANTHER" id="PTHR34502:SF5">
    <property type="entry name" value="DUF6594 DOMAIN-CONTAINING PROTEIN"/>
    <property type="match status" value="1"/>
</dbReference>
<protein>
    <recommendedName>
        <fullName evidence="2">DUF6594 domain-containing protein</fullName>
    </recommendedName>
</protein>
<dbReference type="Proteomes" id="UP000800092">
    <property type="component" value="Unassembled WGS sequence"/>
</dbReference>
<dbReference type="Pfam" id="PF20237">
    <property type="entry name" value="DUF6594"/>
    <property type="match status" value="1"/>
</dbReference>
<keyword evidence="1" id="KW-0812">Transmembrane</keyword>
<dbReference type="OrthoDB" id="5342093at2759"/>
<name>A0A6A6GTF9_VIRVR</name>
<dbReference type="PANTHER" id="PTHR34502">
    <property type="entry name" value="DUF6594 DOMAIN-CONTAINING PROTEIN-RELATED"/>
    <property type="match status" value="1"/>
</dbReference>
<evidence type="ECO:0000256" key="1">
    <source>
        <dbReference type="SAM" id="Phobius"/>
    </source>
</evidence>
<proteinExistence type="predicted"/>
<evidence type="ECO:0000313" key="3">
    <source>
        <dbReference type="EMBL" id="KAF2229072.1"/>
    </source>
</evidence>
<keyword evidence="1" id="KW-0472">Membrane</keyword>
<feature type="transmembrane region" description="Helical" evidence="1">
    <location>
        <begin position="275"/>
        <end position="294"/>
    </location>
</feature>
<sequence length="299" mass="33918">MSSAQGPSASAVDAIGNEKLAPVGYPKLARMMSFSSETTIFRRFRELHMLNLLRLQAELHDMEHELQEIRREDAESNDPVRMDYAQDFHLMRDSADTNDSLQYDLLNRIGQKLKDYARQIGAANSPHQRDVKFLQNWLVRPKMGSNFLVGHERTIWDDSNISDFVTIQPQQSDRDAFTFLLNGALLTFYDRIYGHRKTRPDSRYGAEDIREYDDAKILRLSKVLSGTLSSLLPTLAILILYFVRRMIIRIALVIIFTGLFSMTLSLLTEAKRVEVFSATAAFAAVEVVFIGSSATNGTA</sequence>
<feature type="transmembrane region" description="Helical" evidence="1">
    <location>
        <begin position="223"/>
        <end position="242"/>
    </location>
</feature>
<evidence type="ECO:0000259" key="2">
    <source>
        <dbReference type="Pfam" id="PF20237"/>
    </source>
</evidence>
<organism evidence="3 4">
    <name type="scientific">Viridothelium virens</name>
    <name type="common">Speckled blister lichen</name>
    <name type="synonym">Trypethelium virens</name>
    <dbReference type="NCBI Taxonomy" id="1048519"/>
    <lineage>
        <taxon>Eukaryota</taxon>
        <taxon>Fungi</taxon>
        <taxon>Dikarya</taxon>
        <taxon>Ascomycota</taxon>
        <taxon>Pezizomycotina</taxon>
        <taxon>Dothideomycetes</taxon>
        <taxon>Dothideomycetes incertae sedis</taxon>
        <taxon>Trypetheliales</taxon>
        <taxon>Trypetheliaceae</taxon>
        <taxon>Viridothelium</taxon>
    </lineage>
</organism>
<accession>A0A6A6GTF9</accession>
<keyword evidence="4" id="KW-1185">Reference proteome</keyword>
<feature type="transmembrane region" description="Helical" evidence="1">
    <location>
        <begin position="248"/>
        <end position="268"/>
    </location>
</feature>
<feature type="domain" description="DUF6594" evidence="2">
    <location>
        <begin position="25"/>
        <end position="287"/>
    </location>
</feature>
<evidence type="ECO:0000313" key="4">
    <source>
        <dbReference type="Proteomes" id="UP000800092"/>
    </source>
</evidence>
<dbReference type="EMBL" id="ML991877">
    <property type="protein sequence ID" value="KAF2229072.1"/>
    <property type="molecule type" value="Genomic_DNA"/>
</dbReference>
<gene>
    <name evidence="3" type="ORF">EV356DRAFT_456550</name>
</gene>
<dbReference type="InterPro" id="IPR046529">
    <property type="entry name" value="DUF6594"/>
</dbReference>
<keyword evidence="1" id="KW-1133">Transmembrane helix</keyword>